<evidence type="ECO:0000313" key="2">
    <source>
        <dbReference type="EMBL" id="KAL3074771.1"/>
    </source>
</evidence>
<name>A0ABD2IBE0_HETSC</name>
<proteinExistence type="predicted"/>
<feature type="region of interest" description="Disordered" evidence="1">
    <location>
        <begin position="66"/>
        <end position="86"/>
    </location>
</feature>
<reference evidence="2 3" key="1">
    <citation type="submission" date="2024-10" db="EMBL/GenBank/DDBJ databases">
        <authorList>
            <person name="Kim D."/>
        </authorList>
    </citation>
    <scope>NUCLEOTIDE SEQUENCE [LARGE SCALE GENOMIC DNA]</scope>
    <source>
        <strain evidence="2">Taebaek</strain>
    </source>
</reference>
<feature type="region of interest" description="Disordered" evidence="1">
    <location>
        <begin position="1"/>
        <end position="26"/>
    </location>
</feature>
<keyword evidence="3" id="KW-1185">Reference proteome</keyword>
<gene>
    <name evidence="2" type="ORF">niasHS_014216</name>
</gene>
<accession>A0ABD2IBE0</accession>
<comment type="caution">
    <text evidence="2">The sequence shown here is derived from an EMBL/GenBank/DDBJ whole genome shotgun (WGS) entry which is preliminary data.</text>
</comment>
<dbReference type="AlphaFoldDB" id="A0ABD2IBE0"/>
<dbReference type="EMBL" id="JBICCN010000356">
    <property type="protein sequence ID" value="KAL3074771.1"/>
    <property type="molecule type" value="Genomic_DNA"/>
</dbReference>
<evidence type="ECO:0000256" key="1">
    <source>
        <dbReference type="SAM" id="MobiDB-lite"/>
    </source>
</evidence>
<protein>
    <submittedName>
        <fullName evidence="2">Uncharacterized protein</fullName>
    </submittedName>
</protein>
<dbReference type="Proteomes" id="UP001620645">
    <property type="component" value="Unassembled WGS sequence"/>
</dbReference>
<organism evidence="2 3">
    <name type="scientific">Heterodera schachtii</name>
    <name type="common">Sugarbeet cyst nematode worm</name>
    <name type="synonym">Tylenchus schachtii</name>
    <dbReference type="NCBI Taxonomy" id="97005"/>
    <lineage>
        <taxon>Eukaryota</taxon>
        <taxon>Metazoa</taxon>
        <taxon>Ecdysozoa</taxon>
        <taxon>Nematoda</taxon>
        <taxon>Chromadorea</taxon>
        <taxon>Rhabditida</taxon>
        <taxon>Tylenchina</taxon>
        <taxon>Tylenchomorpha</taxon>
        <taxon>Tylenchoidea</taxon>
        <taxon>Heteroderidae</taxon>
        <taxon>Heteroderinae</taxon>
        <taxon>Heterodera</taxon>
    </lineage>
</organism>
<evidence type="ECO:0000313" key="3">
    <source>
        <dbReference type="Proteomes" id="UP001620645"/>
    </source>
</evidence>
<feature type="compositionally biased region" description="Basic and acidic residues" evidence="1">
    <location>
        <begin position="69"/>
        <end position="86"/>
    </location>
</feature>
<sequence length="115" mass="12335">MRCSSATPPLRVNPCPQGTPLTDDQNEPLICGNSLAAADLALFGPLTAAHQQHQLETGFPSWEEEDADLSARGREEVGGAEKKERQPTISLVTAVGFSICCKILPPFADYNAAWP</sequence>